<dbReference type="EMBL" id="BGPR01160201">
    <property type="protein sequence ID" value="GBL93016.1"/>
    <property type="molecule type" value="Genomic_DNA"/>
</dbReference>
<sequence>SERLAVDKTEVRSASNVRPFVAGQSEAVRVNEYEESEQSFDQSATIALAITEERDDVGEFSTVSKFKAPAAAEARSACVVGALIIGESEAVRVSESELPAVATTEARSTGDEAVRVSEEDILISVVGRLGDDEFQKLAVVGCEALGIDE</sequence>
<dbReference type="AlphaFoldDB" id="A0A4Y2BP12"/>
<gene>
    <name evidence="1" type="ORF">AVEN_168101_1</name>
</gene>
<reference evidence="1 2" key="1">
    <citation type="journal article" date="2019" name="Sci. Rep.">
        <title>Orb-weaving spider Araneus ventricosus genome elucidates the spidroin gene catalogue.</title>
        <authorList>
            <person name="Kono N."/>
            <person name="Nakamura H."/>
            <person name="Ohtoshi R."/>
            <person name="Moran D.A.P."/>
            <person name="Shinohara A."/>
            <person name="Yoshida Y."/>
            <person name="Fujiwara M."/>
            <person name="Mori M."/>
            <person name="Tomita M."/>
            <person name="Arakawa K."/>
        </authorList>
    </citation>
    <scope>NUCLEOTIDE SEQUENCE [LARGE SCALE GENOMIC DNA]</scope>
</reference>
<evidence type="ECO:0000313" key="2">
    <source>
        <dbReference type="Proteomes" id="UP000499080"/>
    </source>
</evidence>
<name>A0A4Y2BP12_ARAVE</name>
<dbReference type="Proteomes" id="UP000499080">
    <property type="component" value="Unassembled WGS sequence"/>
</dbReference>
<accession>A0A4Y2BP12</accession>
<comment type="caution">
    <text evidence="1">The sequence shown here is derived from an EMBL/GenBank/DDBJ whole genome shotgun (WGS) entry which is preliminary data.</text>
</comment>
<feature type="non-terminal residue" evidence="1">
    <location>
        <position position="1"/>
    </location>
</feature>
<evidence type="ECO:0000313" key="1">
    <source>
        <dbReference type="EMBL" id="GBL93016.1"/>
    </source>
</evidence>
<proteinExistence type="predicted"/>
<organism evidence="1 2">
    <name type="scientific">Araneus ventricosus</name>
    <name type="common">Orbweaver spider</name>
    <name type="synonym">Epeira ventricosa</name>
    <dbReference type="NCBI Taxonomy" id="182803"/>
    <lineage>
        <taxon>Eukaryota</taxon>
        <taxon>Metazoa</taxon>
        <taxon>Ecdysozoa</taxon>
        <taxon>Arthropoda</taxon>
        <taxon>Chelicerata</taxon>
        <taxon>Arachnida</taxon>
        <taxon>Araneae</taxon>
        <taxon>Araneomorphae</taxon>
        <taxon>Entelegynae</taxon>
        <taxon>Araneoidea</taxon>
        <taxon>Araneidae</taxon>
        <taxon>Araneus</taxon>
    </lineage>
</organism>
<keyword evidence="2" id="KW-1185">Reference proteome</keyword>
<protein>
    <submittedName>
        <fullName evidence="1">Uncharacterized protein</fullName>
    </submittedName>
</protein>